<dbReference type="OrthoDB" id="8612at2157"/>
<dbReference type="CDD" id="cd10031">
    <property type="entry name" value="UDG-F5_TTUDGB_like"/>
    <property type="match status" value="1"/>
</dbReference>
<organism evidence="11 12">
    <name type="scientific">Candidatus Nitrosocosmicus oleophilus</name>
    <dbReference type="NCBI Taxonomy" id="1353260"/>
    <lineage>
        <taxon>Archaea</taxon>
        <taxon>Nitrososphaerota</taxon>
        <taxon>Nitrososphaeria</taxon>
        <taxon>Nitrososphaerales</taxon>
        <taxon>Nitrososphaeraceae</taxon>
        <taxon>Candidatus Nitrosocosmicus</taxon>
    </lineage>
</organism>
<evidence type="ECO:0000313" key="11">
    <source>
        <dbReference type="EMBL" id="ALI35506.1"/>
    </source>
</evidence>
<keyword evidence="7" id="KW-0234">DNA repair</keyword>
<dbReference type="InterPro" id="IPR005122">
    <property type="entry name" value="Uracil-DNA_glycosylase-like"/>
</dbReference>
<keyword evidence="12" id="KW-1185">Reference proteome</keyword>
<dbReference type="InterPro" id="IPR036895">
    <property type="entry name" value="Uracil-DNA_glycosylase-like_sf"/>
</dbReference>
<dbReference type="AlphaFoldDB" id="A0A654LYJ6"/>
<dbReference type="GO" id="GO:0051539">
    <property type="term" value="F:4 iron, 4 sulfur cluster binding"/>
    <property type="evidence" value="ECO:0007669"/>
    <property type="project" value="UniProtKB-KW"/>
</dbReference>
<protein>
    <recommendedName>
        <fullName evidence="9">Type-5 uracil-DNA glycosylase</fullName>
    </recommendedName>
</protein>
<dbReference type="GO" id="GO:0006284">
    <property type="term" value="P:base-excision repair"/>
    <property type="evidence" value="ECO:0007669"/>
    <property type="project" value="InterPro"/>
</dbReference>
<evidence type="ECO:0000256" key="6">
    <source>
        <dbReference type="ARBA" id="ARBA00023014"/>
    </source>
</evidence>
<accession>A0A654LYJ6</accession>
<evidence type="ECO:0000256" key="7">
    <source>
        <dbReference type="ARBA" id="ARBA00023204"/>
    </source>
</evidence>
<dbReference type="KEGG" id="taa:NMY3_01302"/>
<evidence type="ECO:0000256" key="1">
    <source>
        <dbReference type="ARBA" id="ARBA00022485"/>
    </source>
</evidence>
<keyword evidence="3" id="KW-0227">DNA damage</keyword>
<evidence type="ECO:0000256" key="9">
    <source>
        <dbReference type="ARBA" id="ARBA00023887"/>
    </source>
</evidence>
<dbReference type="EMBL" id="CP012850">
    <property type="protein sequence ID" value="ALI35506.1"/>
    <property type="molecule type" value="Genomic_DNA"/>
</dbReference>
<comment type="similarity">
    <text evidence="8">Belongs to the uracil-DNA glycosylase (UDG) superfamily. Type 5 (UDGb) family.</text>
</comment>
<dbReference type="Gene3D" id="3.40.470.10">
    <property type="entry name" value="Uracil-DNA glycosylase-like domain"/>
    <property type="match status" value="1"/>
</dbReference>
<sequence>MFDNFETKVIECKQCPRLIKYINHVGQTKVKRFINENYWAKPLPGYGDSAATLLIIGLAPAAHGGNRTGRIFTGDSSGDWLAKALFETGFANQSTSISKNDGYNLRNAYVTAIVKCAPPKNIPIPTEITNCSQHMKTELKLLEDHLKVIITLGNIAFDSYCKISGLKGLTFGHNLVYPLEGDKKLISSYHPSKRNTNTGTLTWDMWIKVFRIAQSFVNASQK</sequence>
<reference evidence="12" key="1">
    <citation type="submission" date="2015-10" db="EMBL/GenBank/DDBJ databases">
        <title>Niche specialization of a soil ammonia-oxidizing archaeon, Candidatus Nitrosocosmicus oleophilus.</title>
        <authorList>
            <person name="Jung M.-Y."/>
            <person name="Rhee S.-K."/>
        </authorList>
    </citation>
    <scope>NUCLEOTIDE SEQUENCE [LARGE SCALE GENOMIC DNA]</scope>
    <source>
        <strain evidence="12">MY3</strain>
    </source>
</reference>
<keyword evidence="6" id="KW-0411">Iron-sulfur</keyword>
<evidence type="ECO:0000256" key="5">
    <source>
        <dbReference type="ARBA" id="ARBA00023004"/>
    </source>
</evidence>
<evidence type="ECO:0000256" key="8">
    <source>
        <dbReference type="ARBA" id="ARBA00023779"/>
    </source>
</evidence>
<evidence type="ECO:0000256" key="2">
    <source>
        <dbReference type="ARBA" id="ARBA00022723"/>
    </source>
</evidence>
<evidence type="ECO:0000256" key="4">
    <source>
        <dbReference type="ARBA" id="ARBA00022801"/>
    </source>
</evidence>
<dbReference type="PANTHER" id="PTHR33693:SF3">
    <property type="entry name" value="TYPE-5 URACIL-DNA GLYCOSYLASE"/>
    <property type="match status" value="1"/>
</dbReference>
<evidence type="ECO:0000256" key="3">
    <source>
        <dbReference type="ARBA" id="ARBA00022763"/>
    </source>
</evidence>
<proteinExistence type="inferred from homology"/>
<dbReference type="SMART" id="SM00986">
    <property type="entry name" value="UDG"/>
    <property type="match status" value="1"/>
</dbReference>
<dbReference type="GO" id="GO:0004844">
    <property type="term" value="F:uracil DNA N-glycosylase activity"/>
    <property type="evidence" value="ECO:0007669"/>
    <property type="project" value="InterPro"/>
</dbReference>
<keyword evidence="4" id="KW-0378">Hydrolase</keyword>
<dbReference type="GO" id="GO:0033958">
    <property type="term" value="F:DNA-deoxyinosine glycosylase activity"/>
    <property type="evidence" value="ECO:0007669"/>
    <property type="project" value="InterPro"/>
</dbReference>
<dbReference type="SUPFAM" id="SSF52141">
    <property type="entry name" value="Uracil-DNA glycosylase-like"/>
    <property type="match status" value="1"/>
</dbReference>
<dbReference type="Pfam" id="PF03167">
    <property type="entry name" value="UDG"/>
    <property type="match status" value="1"/>
</dbReference>
<dbReference type="Proteomes" id="UP000058925">
    <property type="component" value="Chromosome"/>
</dbReference>
<keyword evidence="5" id="KW-0408">Iron</keyword>
<feature type="domain" description="Uracil-DNA glycosylase-like" evidence="10">
    <location>
        <begin position="44"/>
        <end position="210"/>
    </location>
</feature>
<name>A0A654LYJ6_9ARCH</name>
<evidence type="ECO:0000313" key="12">
    <source>
        <dbReference type="Proteomes" id="UP000058925"/>
    </source>
</evidence>
<keyword evidence="1" id="KW-0004">4Fe-4S</keyword>
<dbReference type="SMART" id="SM00987">
    <property type="entry name" value="UreE_C"/>
    <property type="match status" value="1"/>
</dbReference>
<dbReference type="GO" id="GO:0046872">
    <property type="term" value="F:metal ion binding"/>
    <property type="evidence" value="ECO:0007669"/>
    <property type="project" value="UniProtKB-KW"/>
</dbReference>
<evidence type="ECO:0000259" key="10">
    <source>
        <dbReference type="SMART" id="SM00986"/>
    </source>
</evidence>
<dbReference type="InterPro" id="IPR051536">
    <property type="entry name" value="UDG_Type-4/5"/>
</dbReference>
<dbReference type="PANTHER" id="PTHR33693">
    <property type="entry name" value="TYPE-5 URACIL-DNA GLYCOSYLASE"/>
    <property type="match status" value="1"/>
</dbReference>
<dbReference type="InterPro" id="IPR044147">
    <property type="entry name" value="UdgB-like"/>
</dbReference>
<keyword evidence="2" id="KW-0479">Metal-binding</keyword>
<gene>
    <name evidence="11" type="ORF">NMY3_01302</name>
</gene>